<keyword evidence="1" id="KW-0472">Membrane</keyword>
<dbReference type="VEuPathDB" id="VectorBase:GBRI008525"/>
<dbReference type="EnsemblMetazoa" id="GBRI008525-RA">
    <property type="protein sequence ID" value="GBRI008525-PA"/>
    <property type="gene ID" value="GBRI008525"/>
</dbReference>
<keyword evidence="3" id="KW-1185">Reference proteome</keyword>
<protein>
    <submittedName>
        <fullName evidence="2">Uncharacterized protein</fullName>
    </submittedName>
</protein>
<evidence type="ECO:0000256" key="1">
    <source>
        <dbReference type="SAM" id="Phobius"/>
    </source>
</evidence>
<keyword evidence="1" id="KW-0812">Transmembrane</keyword>
<proteinExistence type="predicted"/>
<evidence type="ECO:0000313" key="3">
    <source>
        <dbReference type="Proteomes" id="UP000091820"/>
    </source>
</evidence>
<accession>A0A1A9W734</accession>
<reference evidence="3" key="1">
    <citation type="submission" date="2014-03" db="EMBL/GenBank/DDBJ databases">
        <authorList>
            <person name="Aksoy S."/>
            <person name="Warren W."/>
            <person name="Wilson R.K."/>
        </authorList>
    </citation>
    <scope>NUCLEOTIDE SEQUENCE [LARGE SCALE GENOMIC DNA]</scope>
    <source>
        <strain evidence="3">IAEA</strain>
    </source>
</reference>
<keyword evidence="1" id="KW-1133">Transmembrane helix</keyword>
<organism evidence="2 3">
    <name type="scientific">Glossina brevipalpis</name>
    <dbReference type="NCBI Taxonomy" id="37001"/>
    <lineage>
        <taxon>Eukaryota</taxon>
        <taxon>Metazoa</taxon>
        <taxon>Ecdysozoa</taxon>
        <taxon>Arthropoda</taxon>
        <taxon>Hexapoda</taxon>
        <taxon>Insecta</taxon>
        <taxon>Pterygota</taxon>
        <taxon>Neoptera</taxon>
        <taxon>Endopterygota</taxon>
        <taxon>Diptera</taxon>
        <taxon>Brachycera</taxon>
        <taxon>Muscomorpha</taxon>
        <taxon>Hippoboscoidea</taxon>
        <taxon>Glossinidae</taxon>
        <taxon>Glossina</taxon>
    </lineage>
</organism>
<dbReference type="AlphaFoldDB" id="A0A1A9W734"/>
<dbReference type="Proteomes" id="UP000091820">
    <property type="component" value="Unassembled WGS sequence"/>
</dbReference>
<evidence type="ECO:0000313" key="2">
    <source>
        <dbReference type="EnsemblMetazoa" id="GBRI008525-PA"/>
    </source>
</evidence>
<name>A0A1A9W734_9MUSC</name>
<reference evidence="2" key="2">
    <citation type="submission" date="2020-05" db="UniProtKB">
        <authorList>
            <consortium name="EnsemblMetazoa"/>
        </authorList>
    </citation>
    <scope>IDENTIFICATION</scope>
    <source>
        <strain evidence="2">IAEA</strain>
    </source>
</reference>
<feature type="transmembrane region" description="Helical" evidence="1">
    <location>
        <begin position="41"/>
        <end position="65"/>
    </location>
</feature>
<sequence length="186" mass="20828">MYDNLLRRSSALHDFCDELDESDRIALLRSLCRPMLNDSRFLLLISVVWLSFTSAKIAAASTLFLTLNASCGSIDLVFPLILKTSEIFELLWLPEFNLRPISPGIEVGTGGARFVLCDLRFLSSVEVSAPSLIILLLELNELLETRFFRLERDVVGAAATLGPSELRSELLRSPDIELRLILEEDS</sequence>